<dbReference type="PANTHER" id="PTHR12589:SF7">
    <property type="entry name" value="6-PYRUVOYL TETRAHYDROBIOPTERIN SYNTHASE"/>
    <property type="match status" value="1"/>
</dbReference>
<dbReference type="PANTHER" id="PTHR12589">
    <property type="entry name" value="PYRUVOYL TETRAHYDROBIOPTERIN SYNTHASE"/>
    <property type="match status" value="1"/>
</dbReference>
<evidence type="ECO:0000256" key="2">
    <source>
        <dbReference type="ARBA" id="ARBA00005061"/>
    </source>
</evidence>
<proteinExistence type="inferred from homology"/>
<evidence type="ECO:0000256" key="7">
    <source>
        <dbReference type="ARBA" id="ARBA00022833"/>
    </source>
</evidence>
<comment type="catalytic activity">
    <reaction evidence="10">
        <text>7,8-dihydroneopterin 3'-triphosphate + H2O = 6-carboxy-5,6,7,8-tetrahydropterin + triphosphate + acetaldehyde + 2 H(+)</text>
        <dbReference type="Rhea" id="RHEA:27966"/>
        <dbReference type="ChEBI" id="CHEBI:15343"/>
        <dbReference type="ChEBI" id="CHEBI:15377"/>
        <dbReference type="ChEBI" id="CHEBI:15378"/>
        <dbReference type="ChEBI" id="CHEBI:18036"/>
        <dbReference type="ChEBI" id="CHEBI:58462"/>
        <dbReference type="ChEBI" id="CHEBI:61032"/>
        <dbReference type="EC" id="4.1.2.50"/>
    </reaction>
</comment>
<evidence type="ECO:0000256" key="10">
    <source>
        <dbReference type="ARBA" id="ARBA00048807"/>
    </source>
</evidence>
<evidence type="ECO:0000256" key="1">
    <source>
        <dbReference type="ARBA" id="ARBA00001947"/>
    </source>
</evidence>
<dbReference type="Proteomes" id="UP001500101">
    <property type="component" value="Unassembled WGS sequence"/>
</dbReference>
<dbReference type="InterPro" id="IPR007115">
    <property type="entry name" value="6-PTP_synth/QueD"/>
</dbReference>
<dbReference type="Pfam" id="PF01242">
    <property type="entry name" value="PTPS"/>
    <property type="match status" value="1"/>
</dbReference>
<evidence type="ECO:0000313" key="12">
    <source>
        <dbReference type="Proteomes" id="UP001500101"/>
    </source>
</evidence>
<keyword evidence="12" id="KW-1185">Reference proteome</keyword>
<keyword evidence="7" id="KW-0862">Zinc</keyword>
<evidence type="ECO:0000256" key="9">
    <source>
        <dbReference type="ARBA" id="ARBA00031449"/>
    </source>
</evidence>
<reference evidence="12" key="1">
    <citation type="journal article" date="2019" name="Int. J. Syst. Evol. Microbiol.">
        <title>The Global Catalogue of Microorganisms (GCM) 10K type strain sequencing project: providing services to taxonomists for standard genome sequencing and annotation.</title>
        <authorList>
            <consortium name="The Broad Institute Genomics Platform"/>
            <consortium name="The Broad Institute Genome Sequencing Center for Infectious Disease"/>
            <person name="Wu L."/>
            <person name="Ma J."/>
        </authorList>
    </citation>
    <scope>NUCLEOTIDE SEQUENCE [LARGE SCALE GENOMIC DNA]</scope>
    <source>
        <strain evidence="12">JCM 16704</strain>
    </source>
</reference>
<comment type="cofactor">
    <cofactor evidence="1">
        <name>Zn(2+)</name>
        <dbReference type="ChEBI" id="CHEBI:29105"/>
    </cofactor>
</comment>
<comment type="caution">
    <text evidence="11">The sequence shown here is derived from an EMBL/GenBank/DDBJ whole genome shotgun (WGS) entry which is preliminary data.</text>
</comment>
<dbReference type="EC" id="4.1.2.50" evidence="4"/>
<evidence type="ECO:0000313" key="11">
    <source>
        <dbReference type="EMBL" id="GAA4143970.1"/>
    </source>
</evidence>
<gene>
    <name evidence="11" type="ORF">GCM10022216_26360</name>
</gene>
<dbReference type="EMBL" id="BAAAZI010000011">
    <property type="protein sequence ID" value="GAA4143970.1"/>
    <property type="molecule type" value="Genomic_DNA"/>
</dbReference>
<evidence type="ECO:0000256" key="3">
    <source>
        <dbReference type="ARBA" id="ARBA00008900"/>
    </source>
</evidence>
<sequence length="154" mass="18466">MREVKILNYVYLPYLCTMIYITRRERFNAAHKLYREDWSLEENERVFGNCSNPNWHGHNYDLFVTVKGHINPETGFLIDLKRMKDIIIQEVIDKLDHKNVNLDVDFMKDKMASTEVIAVEIFHILKPFFDQENVILHAVRLHETENNYVEYFGE</sequence>
<dbReference type="Gene3D" id="3.30.479.10">
    <property type="entry name" value="6-pyruvoyl tetrahydropterin synthase/QueD"/>
    <property type="match status" value="1"/>
</dbReference>
<keyword evidence="8" id="KW-0456">Lyase</keyword>
<evidence type="ECO:0000256" key="4">
    <source>
        <dbReference type="ARBA" id="ARBA00012982"/>
    </source>
</evidence>
<organism evidence="11 12">
    <name type="scientific">Sphingobacterium kyonggiense</name>
    <dbReference type="NCBI Taxonomy" id="714075"/>
    <lineage>
        <taxon>Bacteria</taxon>
        <taxon>Pseudomonadati</taxon>
        <taxon>Bacteroidota</taxon>
        <taxon>Sphingobacteriia</taxon>
        <taxon>Sphingobacteriales</taxon>
        <taxon>Sphingobacteriaceae</taxon>
        <taxon>Sphingobacterium</taxon>
    </lineage>
</organism>
<comment type="pathway">
    <text evidence="2">Purine metabolism; 7-cyano-7-deazaguanine biosynthesis.</text>
</comment>
<accession>A0ABP7YYW9</accession>
<evidence type="ECO:0000256" key="5">
    <source>
        <dbReference type="ARBA" id="ARBA00018141"/>
    </source>
</evidence>
<dbReference type="SUPFAM" id="SSF55620">
    <property type="entry name" value="Tetrahydrobiopterin biosynthesis enzymes-like"/>
    <property type="match status" value="1"/>
</dbReference>
<evidence type="ECO:0000256" key="8">
    <source>
        <dbReference type="ARBA" id="ARBA00023239"/>
    </source>
</evidence>
<comment type="similarity">
    <text evidence="3">Belongs to the PTPS family. QueD subfamily.</text>
</comment>
<keyword evidence="6" id="KW-0479">Metal-binding</keyword>
<dbReference type="InterPro" id="IPR038418">
    <property type="entry name" value="6-PTP_synth/QueD_sf"/>
</dbReference>
<name>A0ABP7YYW9_9SPHI</name>
<evidence type="ECO:0000256" key="6">
    <source>
        <dbReference type="ARBA" id="ARBA00022723"/>
    </source>
</evidence>
<protein>
    <recommendedName>
        <fullName evidence="5">6-carboxy-5,6,7,8-tetrahydropterin synthase</fullName>
        <ecNumber evidence="4">4.1.2.50</ecNumber>
    </recommendedName>
    <alternativeName>
        <fullName evidence="9">Queuosine biosynthesis protein QueD</fullName>
    </alternativeName>
</protein>